<dbReference type="GO" id="GO:0003677">
    <property type="term" value="F:DNA binding"/>
    <property type="evidence" value="ECO:0007669"/>
    <property type="project" value="InterPro"/>
</dbReference>
<dbReference type="GO" id="GO:0016035">
    <property type="term" value="C:zeta DNA polymerase complex"/>
    <property type="evidence" value="ECO:0007669"/>
    <property type="project" value="InterPro"/>
</dbReference>
<dbReference type="PROSITE" id="PS00116">
    <property type="entry name" value="DNA_POLYMERASE_B"/>
    <property type="match status" value="1"/>
</dbReference>
<dbReference type="Gene3D" id="3.30.420.10">
    <property type="entry name" value="Ribonuclease H-like superfamily/Ribonuclease H"/>
    <property type="match status" value="1"/>
</dbReference>
<protein>
    <recommendedName>
        <fullName evidence="4">DNA polymerase zeta catalytic subunit</fullName>
        <ecNumber evidence="3">2.7.7.7</ecNumber>
    </recommendedName>
</protein>
<evidence type="ECO:0000256" key="5">
    <source>
        <dbReference type="ARBA" id="ARBA00022679"/>
    </source>
</evidence>
<dbReference type="EMBL" id="JACMRX010000004">
    <property type="protein sequence ID" value="KAF7990572.1"/>
    <property type="molecule type" value="Genomic_DNA"/>
</dbReference>
<dbReference type="Gene3D" id="1.10.287.690">
    <property type="entry name" value="Helix hairpin bin"/>
    <property type="match status" value="1"/>
</dbReference>
<evidence type="ECO:0000256" key="11">
    <source>
        <dbReference type="ARBA" id="ARBA00023004"/>
    </source>
</evidence>
<keyword evidence="13" id="KW-0234">DNA repair</keyword>
<evidence type="ECO:0000256" key="14">
    <source>
        <dbReference type="ARBA" id="ARBA00049244"/>
    </source>
</evidence>
<keyword evidence="11" id="KW-0408">Iron</keyword>
<dbReference type="PANTHER" id="PTHR45812:SF1">
    <property type="entry name" value="DNA POLYMERASE ZETA CATALYTIC SUBUNIT"/>
    <property type="match status" value="1"/>
</dbReference>
<dbReference type="Pfam" id="PF24065">
    <property type="entry name" value="REV3_N"/>
    <property type="match status" value="1"/>
</dbReference>
<feature type="domain" description="DNA-directed DNA polymerase family B multifunctional" evidence="15">
    <location>
        <begin position="1550"/>
        <end position="2000"/>
    </location>
</feature>
<keyword evidence="7" id="KW-0479">Metal-binding</keyword>
<accession>A0A835CNS5</accession>
<comment type="cofactor">
    <cofactor evidence="1">
        <name>[4Fe-4S] cluster</name>
        <dbReference type="ChEBI" id="CHEBI:49883"/>
    </cofactor>
</comment>
<gene>
    <name evidence="20" type="ORF">HCN44_000377</name>
</gene>
<dbReference type="InterPro" id="IPR017964">
    <property type="entry name" value="DNA-dir_DNA_pol_B_CS"/>
</dbReference>
<dbReference type="SUPFAM" id="SSF56672">
    <property type="entry name" value="DNA/RNA polymerases"/>
    <property type="match status" value="1"/>
</dbReference>
<evidence type="ECO:0000259" key="17">
    <source>
        <dbReference type="Pfam" id="PF14260"/>
    </source>
</evidence>
<keyword evidence="10" id="KW-0239">DNA-directed DNA polymerase</keyword>
<reference evidence="20 21" key="1">
    <citation type="submission" date="2020-08" db="EMBL/GenBank/DDBJ databases">
        <title>Aphidius gifuensis genome sequencing and assembly.</title>
        <authorList>
            <person name="Du Z."/>
        </authorList>
    </citation>
    <scope>NUCLEOTIDE SEQUENCE [LARGE SCALE GENOMIC DNA]</scope>
    <source>
        <strain evidence="20">YNYX2018</strain>
        <tissue evidence="20">Adults</tissue>
    </source>
</reference>
<evidence type="ECO:0000256" key="6">
    <source>
        <dbReference type="ARBA" id="ARBA00022695"/>
    </source>
</evidence>
<evidence type="ECO:0000259" key="16">
    <source>
        <dbReference type="Pfam" id="PF03104"/>
    </source>
</evidence>
<dbReference type="Pfam" id="PF00136">
    <property type="entry name" value="DNA_pol_B"/>
    <property type="match status" value="1"/>
</dbReference>
<keyword evidence="12" id="KW-0411">Iron-sulfur</keyword>
<proteinExistence type="inferred from homology"/>
<dbReference type="InterPro" id="IPR006172">
    <property type="entry name" value="DNA-dir_DNA_pol_B"/>
</dbReference>
<dbReference type="InterPro" id="IPR023211">
    <property type="entry name" value="DNA_pol_palm_dom_sf"/>
</dbReference>
<dbReference type="Proteomes" id="UP000639338">
    <property type="component" value="Unassembled WGS sequence"/>
</dbReference>
<evidence type="ECO:0000256" key="13">
    <source>
        <dbReference type="ARBA" id="ARBA00023204"/>
    </source>
</evidence>
<dbReference type="FunFam" id="3.30.420.10:FF:000024">
    <property type="entry name" value="DNA polymerase zeta catalytic subunit"/>
    <property type="match status" value="1"/>
</dbReference>
<evidence type="ECO:0000256" key="2">
    <source>
        <dbReference type="ARBA" id="ARBA00005755"/>
    </source>
</evidence>
<evidence type="ECO:0000259" key="18">
    <source>
        <dbReference type="Pfam" id="PF24055"/>
    </source>
</evidence>
<name>A0A835CNS5_APHGI</name>
<dbReference type="InterPro" id="IPR030559">
    <property type="entry name" value="PolZ_Rev3"/>
</dbReference>
<dbReference type="InterPro" id="IPR012337">
    <property type="entry name" value="RNaseH-like_sf"/>
</dbReference>
<dbReference type="GO" id="GO:0003887">
    <property type="term" value="F:DNA-directed DNA polymerase activity"/>
    <property type="evidence" value="ECO:0007669"/>
    <property type="project" value="UniProtKB-KW"/>
</dbReference>
<evidence type="ECO:0000256" key="9">
    <source>
        <dbReference type="ARBA" id="ARBA00022833"/>
    </source>
</evidence>
<evidence type="ECO:0000256" key="3">
    <source>
        <dbReference type="ARBA" id="ARBA00012417"/>
    </source>
</evidence>
<dbReference type="Gene3D" id="1.10.132.60">
    <property type="entry name" value="DNA polymerase family B, C-terminal domain"/>
    <property type="match status" value="1"/>
</dbReference>
<evidence type="ECO:0000256" key="4">
    <source>
        <dbReference type="ARBA" id="ARBA00021589"/>
    </source>
</evidence>
<dbReference type="GO" id="GO:0051536">
    <property type="term" value="F:iron-sulfur cluster binding"/>
    <property type="evidence" value="ECO:0007669"/>
    <property type="project" value="UniProtKB-KW"/>
</dbReference>
<comment type="similarity">
    <text evidence="2">Belongs to the DNA polymerase type-B family.</text>
</comment>
<organism evidence="20 21">
    <name type="scientific">Aphidius gifuensis</name>
    <name type="common">Parasitoid wasp</name>
    <dbReference type="NCBI Taxonomy" id="684658"/>
    <lineage>
        <taxon>Eukaryota</taxon>
        <taxon>Metazoa</taxon>
        <taxon>Ecdysozoa</taxon>
        <taxon>Arthropoda</taxon>
        <taxon>Hexapoda</taxon>
        <taxon>Insecta</taxon>
        <taxon>Pterygota</taxon>
        <taxon>Neoptera</taxon>
        <taxon>Endopterygota</taxon>
        <taxon>Hymenoptera</taxon>
        <taxon>Apocrita</taxon>
        <taxon>Ichneumonoidea</taxon>
        <taxon>Braconidae</taxon>
        <taxon>Aphidiinae</taxon>
        <taxon>Aphidius</taxon>
    </lineage>
</organism>
<evidence type="ECO:0000256" key="8">
    <source>
        <dbReference type="ARBA" id="ARBA00022763"/>
    </source>
</evidence>
<dbReference type="CDD" id="cd05534">
    <property type="entry name" value="POLBc_zeta"/>
    <property type="match status" value="1"/>
</dbReference>
<evidence type="ECO:0000256" key="1">
    <source>
        <dbReference type="ARBA" id="ARBA00001966"/>
    </source>
</evidence>
<keyword evidence="21" id="KW-1185">Reference proteome</keyword>
<dbReference type="InterPro" id="IPR006133">
    <property type="entry name" value="DNA-dir_DNA_pol_B_exonuc"/>
</dbReference>
<evidence type="ECO:0000259" key="19">
    <source>
        <dbReference type="Pfam" id="PF24065"/>
    </source>
</evidence>
<dbReference type="Pfam" id="PF14260">
    <property type="entry name" value="zf-C4pol"/>
    <property type="match status" value="1"/>
</dbReference>
<feature type="domain" description="DNA polymerase zeta catalytic subunit N-terminal" evidence="19">
    <location>
        <begin position="1"/>
        <end position="55"/>
    </location>
</feature>
<dbReference type="Gene3D" id="3.30.342.10">
    <property type="entry name" value="DNA Polymerase, chain B, domain 1"/>
    <property type="match status" value="1"/>
</dbReference>
<dbReference type="InterPro" id="IPR056435">
    <property type="entry name" value="DPOD/Z_N"/>
</dbReference>
<dbReference type="CDD" id="cd05778">
    <property type="entry name" value="DNA_polB_zeta_exo"/>
    <property type="match status" value="1"/>
</dbReference>
<dbReference type="InterPro" id="IPR006134">
    <property type="entry name" value="DNA-dir_DNA_pol_B_multi_dom"/>
</dbReference>
<evidence type="ECO:0000313" key="21">
    <source>
        <dbReference type="Proteomes" id="UP000639338"/>
    </source>
</evidence>
<evidence type="ECO:0000256" key="10">
    <source>
        <dbReference type="ARBA" id="ARBA00022932"/>
    </source>
</evidence>
<dbReference type="Gene3D" id="3.90.1600.10">
    <property type="entry name" value="Palm domain of DNA polymerase"/>
    <property type="match status" value="1"/>
</dbReference>
<dbReference type="EC" id="2.7.7.7" evidence="3"/>
<evidence type="ECO:0000256" key="12">
    <source>
        <dbReference type="ARBA" id="ARBA00023014"/>
    </source>
</evidence>
<dbReference type="PANTHER" id="PTHR45812">
    <property type="entry name" value="DNA POLYMERASE ZETA CATALYTIC SUBUNIT"/>
    <property type="match status" value="1"/>
</dbReference>
<dbReference type="PRINTS" id="PR00106">
    <property type="entry name" value="DNAPOLB"/>
</dbReference>
<dbReference type="GO" id="GO:0042276">
    <property type="term" value="P:error-prone translesion synthesis"/>
    <property type="evidence" value="ECO:0007669"/>
    <property type="project" value="TreeGrafter"/>
</dbReference>
<keyword evidence="9" id="KW-0862">Zinc</keyword>
<dbReference type="InterPro" id="IPR042087">
    <property type="entry name" value="DNA_pol_B_thumb"/>
</dbReference>
<dbReference type="Pfam" id="PF03104">
    <property type="entry name" value="DNA_pol_B_exo1"/>
    <property type="match status" value="1"/>
</dbReference>
<sequence>MFSVRLINADSYQALPSPQLDPTFSEFRGSEIKYVPIIRIFGTTPTGKKTCLHLHGAFPYMYVPYTSEKKDDNLLYKLAASLDAAINISLGTATSKTQHVYKIQVVTGIPLYGYHKEQHQFLKILFYNPMIIKKAASLLQNGSVMNQSLQPHEAHIPYVLQFMIDYNVHGMSWINLSTIKFRQASQSQTENGKVLNAFNCLSDSEYSTTTIECQSTCQLEADAFVSDILNRQEVEKNVDLNPGLAAIWNEEKARRFQNKFHGCDSQLVYPKSPKRPTYRMTIDDLYQERRFNQRLETISLSDKSKISKNEIWHPFQIENMEELPSSSTVEKPKIILNQCSNRSLLDCSVLDSADQPLVEMLDDLAQDDLVDNDSILGLRINSHNTQDDFEYDIKEEKEMEDAEHEANDLTLTCMQLESLSSWSTIKPLFDDHSQNKTMMVNEPLMEKLPVNNSDSGEVEFTIPQLDGIGDLLVNGFGSETSENLQVSKRVGQLNEKSFGDTRDINNRKCLNSIKSVNYSEFLRNSDRSWPSASTNVHFLRAVVFNKCKSYYKNITPEINNKNIYEHKSDQHQFNSKDILRLSTTKNLNYNFNTVATSEKLQSVKFISIEIAKNKRFNKLRRNNIFINRPFDDSIIRKRRKTLGNRLSNQTHQNNWPKIKDINRKFVKFIYSESMKNTFLHIFRNISITFKCLSPNDNYRSPQANEDNAYNNISNSYNDNITRTDTKLLAFNRYDQMLKLILCSEDKKTDELSIQTKKLHACLSIHELNFDDQDKTIQIDTYEKKSYLNNIYDYRGDSKCLLKVSSDLTDSDKLCKKISQESFFISNRLDPLEPRFSGWNPKITRTAFTQLQKPKVMLQRLSPATRKHYGYNQPLESKIFQNNFSIPSLDGSADFTSSDSEPDTDTSVVKTEEKRVCAYISENNKRKHKEIDNKADQCIPINQTAQFSTSLRQLPKNYSSLEIFIEPKEASTNKSFTPQHKRQKILTRSTQNEGLFIKNESLLTAQTTSDMISESRSISDLLCNLENKPEVIQTNQGNDKNIGSISNLMDISSMQLLNNHYDKSECTATLTEHLESKITESFFLKRSYVICDSVKKSVIIIPNTNPPKLHDIIATLKLYDFSKRQKKLAQQMLKVNSKNIINVPVFKSRLKSLTGINLWRKLKLQDFYSLNKKNKFILNAPTIITPLLFPPLRKKVINLMTARKNDESNKIITSKIFNSTSSEHNNPLFEKKTRINVQPKRKIIGKYNKPLKNSFKKKLKVSSLLKQNKTSNRIGFSCGQIEYQSDSTRSNITNENLNNAKTLVAYDYLTILCIEIHANTRGDLLPDPQSDSINAIFYAIKKNIPPGPDVKPLEHGVIVVISKGQYEFDYDLQSNKHFAINHVSSEIELFERLIELISRTDPEIFIGWEIEFLSWGYLFQRAAKLDLNLAKSISRIPNVQSKWESNVLAASESLQETKLPGRIVLDIWRIMRSEISLLTYTFENVMYHVLNERLPCPSFKALTSWWELQQPKTRWKVIQHYCIKVVGILRIIEQLDIIGRTSEHARLFGIQFYEVFSRGSQYRVESIMLRLAKPLNYIPVSPSAHQRASMRAMEALPLIMEPESMFYTDPLIVLDFQSLYPSIIIAYNICFSTCLGRIEHIGQSDPFEFGASVLRVSKNTALELKGKVNFTPCGVAFVKPEVRVGILPRMLTEILDTRFMVKKAMKDYAQNNKTLHRVLHSRQHGLKYLANVTYGYTAANFSGRMPCIEVGDSVISKAKETLERAIKLVESTTKWGARVVYGDTDSLFILIPGKSKKDAFAIGNEIADAVTLDNPSPIKLKFEKILFPSILQTKKRYCGYMYEQPDQISPKFLAKGIETVRRDGCPAVSKILEKTLKILFDSKDLSQVKHYITRQIDKILRGKVSLDDLTFAKEFRGLRGYKEKACVPALELTRRLMKKDPLALPRRGERVRYVIVCGAPNQALIHCVRTPWEVLNDPGLRLNVFYYITRVIIPPLNRCLNLMGVEVNNWLQEMPHRQILDNPTILPSDKQKHTIFQYFGNIVCIICESLTNKGICFDCVTKPTDTLIILNEKVRWLDRINDHINGMCQSCFGRTNDIDCSSLDCPVLYRRVRAENDFRQANELIKFIEDGSTFKN</sequence>
<feature type="domain" description="DNA polymerase delta/zeta catalytic subunit N-terminal" evidence="18">
    <location>
        <begin position="56"/>
        <end position="133"/>
    </location>
</feature>
<dbReference type="GO" id="GO:0000724">
    <property type="term" value="P:double-strand break repair via homologous recombination"/>
    <property type="evidence" value="ECO:0007669"/>
    <property type="project" value="TreeGrafter"/>
</dbReference>
<evidence type="ECO:0000259" key="15">
    <source>
        <dbReference type="Pfam" id="PF00136"/>
    </source>
</evidence>
<feature type="domain" description="DNA-directed DNA polymerase family B exonuclease" evidence="16">
    <location>
        <begin position="1298"/>
        <end position="1484"/>
    </location>
</feature>
<dbReference type="SMART" id="SM00486">
    <property type="entry name" value="POLBc"/>
    <property type="match status" value="1"/>
</dbReference>
<dbReference type="InterPro" id="IPR025687">
    <property type="entry name" value="Znf-C4pol"/>
</dbReference>
<dbReference type="InterPro" id="IPR043502">
    <property type="entry name" value="DNA/RNA_pol_sf"/>
</dbReference>
<dbReference type="GO" id="GO:0005634">
    <property type="term" value="C:nucleus"/>
    <property type="evidence" value="ECO:0007669"/>
    <property type="project" value="TreeGrafter"/>
</dbReference>
<dbReference type="SUPFAM" id="SSF53098">
    <property type="entry name" value="Ribonuclease H-like"/>
    <property type="match status" value="1"/>
</dbReference>
<evidence type="ECO:0000256" key="7">
    <source>
        <dbReference type="ARBA" id="ARBA00022723"/>
    </source>
</evidence>
<dbReference type="GO" id="GO:0000166">
    <property type="term" value="F:nucleotide binding"/>
    <property type="evidence" value="ECO:0007669"/>
    <property type="project" value="InterPro"/>
</dbReference>
<dbReference type="Pfam" id="PF24055">
    <property type="entry name" value="POL3_N"/>
    <property type="match status" value="1"/>
</dbReference>
<comment type="caution">
    <text evidence="20">The sequence shown here is derived from an EMBL/GenBank/DDBJ whole genome shotgun (WGS) entry which is preliminary data.</text>
</comment>
<keyword evidence="8" id="KW-0227">DNA damage</keyword>
<dbReference type="FunFam" id="1.10.132.60:FF:000005">
    <property type="entry name" value="Putative DNA polymerase zeta catalytic subunit"/>
    <property type="match status" value="1"/>
</dbReference>
<feature type="domain" description="C4-type zinc-finger of DNA polymerase delta" evidence="17">
    <location>
        <begin position="2043"/>
        <end position="2110"/>
    </location>
</feature>
<dbReference type="InterPro" id="IPR056447">
    <property type="entry name" value="REV3_N"/>
</dbReference>
<dbReference type="FunFam" id="3.30.342.10:FF:000002">
    <property type="entry name" value="DNA polymerase zeta catalytic subunit isoform X1"/>
    <property type="match status" value="1"/>
</dbReference>
<comment type="catalytic activity">
    <reaction evidence="14">
        <text>DNA(n) + a 2'-deoxyribonucleoside 5'-triphosphate = DNA(n+1) + diphosphate</text>
        <dbReference type="Rhea" id="RHEA:22508"/>
        <dbReference type="Rhea" id="RHEA-COMP:17339"/>
        <dbReference type="Rhea" id="RHEA-COMP:17340"/>
        <dbReference type="ChEBI" id="CHEBI:33019"/>
        <dbReference type="ChEBI" id="CHEBI:61560"/>
        <dbReference type="ChEBI" id="CHEBI:173112"/>
        <dbReference type="EC" id="2.7.7.7"/>
    </reaction>
</comment>
<keyword evidence="6" id="KW-0548">Nucleotidyltransferase</keyword>
<dbReference type="GO" id="GO:0046872">
    <property type="term" value="F:metal ion binding"/>
    <property type="evidence" value="ECO:0007669"/>
    <property type="project" value="UniProtKB-KW"/>
</dbReference>
<evidence type="ECO:0000313" key="20">
    <source>
        <dbReference type="EMBL" id="KAF7990572.1"/>
    </source>
</evidence>
<keyword evidence="5" id="KW-0808">Transferase</keyword>
<dbReference type="FunFam" id="1.10.287.690:FF:000002">
    <property type="entry name" value="DNA polymerase zeta"/>
    <property type="match status" value="1"/>
</dbReference>
<dbReference type="OrthoDB" id="2414538at2759"/>
<dbReference type="InterPro" id="IPR036397">
    <property type="entry name" value="RNaseH_sf"/>
</dbReference>